<dbReference type="Pfam" id="PF06398">
    <property type="entry name" value="Pex24p"/>
    <property type="match status" value="1"/>
</dbReference>
<feature type="compositionally biased region" description="Acidic residues" evidence="5">
    <location>
        <begin position="451"/>
        <end position="469"/>
    </location>
</feature>
<keyword evidence="4 6" id="KW-0472">Membrane</keyword>
<proteinExistence type="predicted"/>
<dbReference type="EMBL" id="CP119951">
    <property type="protein sequence ID" value="WFC94283.1"/>
    <property type="molecule type" value="Genomic_DNA"/>
</dbReference>
<feature type="region of interest" description="Disordered" evidence="5">
    <location>
        <begin position="1"/>
        <end position="50"/>
    </location>
</feature>
<keyword evidence="2 6" id="KW-0812">Transmembrane</keyword>
<name>A0AAF0DRV4_9BASI</name>
<feature type="region of interest" description="Disordered" evidence="5">
    <location>
        <begin position="339"/>
        <end position="393"/>
    </location>
</feature>
<dbReference type="PANTHER" id="PTHR28304">
    <property type="entry name" value="PEROXISOMAL MEMBRANE PROTEIN PEX29"/>
    <property type="match status" value="1"/>
</dbReference>
<protein>
    <recommendedName>
        <fullName evidence="7">TECPR1-like DysF domain-containing protein</fullName>
    </recommendedName>
</protein>
<dbReference type="GO" id="GO:0007031">
    <property type="term" value="P:peroxisome organization"/>
    <property type="evidence" value="ECO:0007669"/>
    <property type="project" value="TreeGrafter"/>
</dbReference>
<accession>A0AAF0DRV4</accession>
<sequence>MAPEPVTTENLAQLVGAPSPTSPASETKDERESISPKSARSSTSLSRRASASMHSMIIGSMVNVKGEPPRLPTEKRKPPLSLATTSVNFRGFVQKSGPVFYFQDNVESTLMWDDWPWTVMWMGIWAVLSLNPRLLFCVPPAILVTILCNTYFIRFPQTQVERDASPGDALRASLFFSPILNEEPRHAPIEPRPVTEGEMQYFYNMRDIQNMMRLVIDGYDHIAPLVKYLNWSSVPRTLRLLQAAVAAMVLMFFLGPYIPVRLTLFLVGEGVLLMNHPWVKPTAEAVHKHLNSGRAAQKRILRKRQLTQRISDLLDEDRLPESVWERGWRDVELFENQRFRPGKKRGGGEKDANWSGNALQSSERQAWTHGSDGYASDKEAPIQNKQSLRPDEGWEWIDGDDWRIDWGGLWSTVGVDENGFLYTDNSWQNPAPYAYGTDPKAPKAPARLLDEGDADDDEDDDDTDALDDDIVPPKYFAVTRRRRWLRRAVKVA</sequence>
<evidence type="ECO:0000259" key="7">
    <source>
        <dbReference type="Pfam" id="PF06398"/>
    </source>
</evidence>
<feature type="compositionally biased region" description="Low complexity" evidence="5">
    <location>
        <begin position="38"/>
        <end position="50"/>
    </location>
</feature>
<reference evidence="8" key="1">
    <citation type="submission" date="2023-03" db="EMBL/GenBank/DDBJ databases">
        <title>Mating type loci evolution in Malassezia.</title>
        <authorList>
            <person name="Coelho M.A."/>
        </authorList>
    </citation>
    <scope>NUCLEOTIDE SEQUENCE</scope>
    <source>
        <strain evidence="8">CBS 14135</strain>
    </source>
</reference>
<gene>
    <name evidence="8" type="ORF">MBRA1_000911</name>
</gene>
<feature type="transmembrane region" description="Helical" evidence="6">
    <location>
        <begin position="119"/>
        <end position="152"/>
    </location>
</feature>
<feature type="domain" description="TECPR1-like DysF" evidence="7">
    <location>
        <begin position="80"/>
        <end position="431"/>
    </location>
</feature>
<evidence type="ECO:0000256" key="5">
    <source>
        <dbReference type="SAM" id="MobiDB-lite"/>
    </source>
</evidence>
<dbReference type="InterPro" id="IPR010482">
    <property type="entry name" value="TECPR1-like_DysF"/>
</dbReference>
<evidence type="ECO:0000256" key="4">
    <source>
        <dbReference type="ARBA" id="ARBA00023136"/>
    </source>
</evidence>
<evidence type="ECO:0000256" key="3">
    <source>
        <dbReference type="ARBA" id="ARBA00022989"/>
    </source>
</evidence>
<dbReference type="InterPro" id="IPR052816">
    <property type="entry name" value="Peroxisomal_Membrane_PEX28-32"/>
</dbReference>
<feature type="region of interest" description="Disordered" evidence="5">
    <location>
        <begin position="433"/>
        <end position="469"/>
    </location>
</feature>
<evidence type="ECO:0000256" key="1">
    <source>
        <dbReference type="ARBA" id="ARBA00004141"/>
    </source>
</evidence>
<evidence type="ECO:0000256" key="6">
    <source>
        <dbReference type="SAM" id="Phobius"/>
    </source>
</evidence>
<feature type="transmembrane region" description="Helical" evidence="6">
    <location>
        <begin position="240"/>
        <end position="258"/>
    </location>
</feature>
<keyword evidence="3 6" id="KW-1133">Transmembrane helix</keyword>
<keyword evidence="9" id="KW-1185">Reference proteome</keyword>
<dbReference type="PANTHER" id="PTHR28304:SF2">
    <property type="entry name" value="PEROXISOMAL MEMBRANE PROTEIN PEX29"/>
    <property type="match status" value="1"/>
</dbReference>
<feature type="compositionally biased region" description="Polar residues" evidence="5">
    <location>
        <begin position="354"/>
        <end position="365"/>
    </location>
</feature>
<dbReference type="AlphaFoldDB" id="A0AAF0DRV4"/>
<evidence type="ECO:0000313" key="9">
    <source>
        <dbReference type="Proteomes" id="UP001216638"/>
    </source>
</evidence>
<comment type="subcellular location">
    <subcellularLocation>
        <location evidence="1">Membrane</location>
        <topology evidence="1">Multi-pass membrane protein</topology>
    </subcellularLocation>
</comment>
<evidence type="ECO:0000313" key="8">
    <source>
        <dbReference type="EMBL" id="WFC94283.1"/>
    </source>
</evidence>
<organism evidence="8 9">
    <name type="scientific">Malassezia brasiliensis</name>
    <dbReference type="NCBI Taxonomy" id="1821822"/>
    <lineage>
        <taxon>Eukaryota</taxon>
        <taxon>Fungi</taxon>
        <taxon>Dikarya</taxon>
        <taxon>Basidiomycota</taxon>
        <taxon>Ustilaginomycotina</taxon>
        <taxon>Malasseziomycetes</taxon>
        <taxon>Malasseziales</taxon>
        <taxon>Malasseziaceae</taxon>
        <taxon>Malassezia</taxon>
    </lineage>
</organism>
<evidence type="ECO:0000256" key="2">
    <source>
        <dbReference type="ARBA" id="ARBA00022692"/>
    </source>
</evidence>
<dbReference type="Proteomes" id="UP001216638">
    <property type="component" value="Chromosome 1"/>
</dbReference>
<dbReference type="GO" id="GO:0005778">
    <property type="term" value="C:peroxisomal membrane"/>
    <property type="evidence" value="ECO:0007669"/>
    <property type="project" value="UniProtKB-ARBA"/>
</dbReference>